<evidence type="ECO:0000256" key="1">
    <source>
        <dbReference type="SAM" id="MobiDB-lite"/>
    </source>
</evidence>
<dbReference type="AlphaFoldDB" id="A0A2G5T0V0"/>
<protein>
    <submittedName>
        <fullName evidence="2">Uncharacterized protein</fullName>
    </submittedName>
</protein>
<comment type="caution">
    <text evidence="2">The sequence shown here is derived from an EMBL/GenBank/DDBJ whole genome shotgun (WGS) entry which is preliminary data.</text>
</comment>
<dbReference type="Proteomes" id="UP000230233">
    <property type="component" value="Chromosome X"/>
</dbReference>
<reference evidence="3" key="1">
    <citation type="submission" date="2017-10" db="EMBL/GenBank/DDBJ databases">
        <title>Rapid genome shrinkage in a self-fertile nematode reveals novel sperm competition proteins.</title>
        <authorList>
            <person name="Yin D."/>
            <person name="Schwarz E.M."/>
            <person name="Thomas C.G."/>
            <person name="Felde R.L."/>
            <person name="Korf I.F."/>
            <person name="Cutter A.D."/>
            <person name="Schartner C.M."/>
            <person name="Ralston E.J."/>
            <person name="Meyer B.J."/>
            <person name="Haag E.S."/>
        </authorList>
    </citation>
    <scope>NUCLEOTIDE SEQUENCE [LARGE SCALE GENOMIC DNA]</scope>
    <source>
        <strain evidence="3">JU1422</strain>
    </source>
</reference>
<keyword evidence="3" id="KW-1185">Reference proteome</keyword>
<feature type="compositionally biased region" description="Polar residues" evidence="1">
    <location>
        <begin position="114"/>
        <end position="126"/>
    </location>
</feature>
<evidence type="ECO:0000313" key="2">
    <source>
        <dbReference type="EMBL" id="PIC21014.1"/>
    </source>
</evidence>
<feature type="region of interest" description="Disordered" evidence="1">
    <location>
        <begin position="78"/>
        <end position="157"/>
    </location>
</feature>
<organism evidence="2 3">
    <name type="scientific">Caenorhabditis nigoni</name>
    <dbReference type="NCBI Taxonomy" id="1611254"/>
    <lineage>
        <taxon>Eukaryota</taxon>
        <taxon>Metazoa</taxon>
        <taxon>Ecdysozoa</taxon>
        <taxon>Nematoda</taxon>
        <taxon>Chromadorea</taxon>
        <taxon>Rhabditida</taxon>
        <taxon>Rhabditina</taxon>
        <taxon>Rhabditomorpha</taxon>
        <taxon>Rhabditoidea</taxon>
        <taxon>Rhabditidae</taxon>
        <taxon>Peloderinae</taxon>
        <taxon>Caenorhabditis</taxon>
    </lineage>
</organism>
<evidence type="ECO:0000313" key="3">
    <source>
        <dbReference type="Proteomes" id="UP000230233"/>
    </source>
</evidence>
<sequence>MGRITDNADYSSVNFHQHSEMEHMGNYQYGDFETHAMSDNSYYSTPDFSGSGLILDNLKDAKCVVKLNDERKMTYFSSPDGTVFESQQSLDQKRCFQIKPENYKKKTGVKPARRSSQNVRNPSPASMSPIIPNPPEVNDVEMEKRRGGRSSRTDTNK</sequence>
<accession>A0A2G5T0V0</accession>
<proteinExistence type="predicted"/>
<feature type="compositionally biased region" description="Polar residues" evidence="1">
    <location>
        <begin position="78"/>
        <end position="90"/>
    </location>
</feature>
<feature type="compositionally biased region" description="Basic and acidic residues" evidence="1">
    <location>
        <begin position="141"/>
        <end position="157"/>
    </location>
</feature>
<name>A0A2G5T0V0_9PELO</name>
<gene>
    <name evidence="2" type="primary">Cnig_chr_X.g26006</name>
    <name evidence="2" type="ORF">B9Z55_026006</name>
</gene>
<dbReference type="EMBL" id="PDUG01000006">
    <property type="protein sequence ID" value="PIC21014.1"/>
    <property type="molecule type" value="Genomic_DNA"/>
</dbReference>